<evidence type="ECO:0000313" key="1">
    <source>
        <dbReference type="EMBL" id="KKK59508.1"/>
    </source>
</evidence>
<proteinExistence type="predicted"/>
<sequence length="105" mass="12113">NEVRSALEEEHGYDTKHAMHLVRLLRMGKEALEEGVLYVKRPDAAELLEIRDGAWTYDKCVAYAEDMDELIRGELYNKTILPKKPNLLNAANVLMETQRLIWNNG</sequence>
<comment type="caution">
    <text evidence="1">The sequence shown here is derived from an EMBL/GenBank/DDBJ whole genome shotgun (WGS) entry which is preliminary data.</text>
</comment>
<evidence type="ECO:0008006" key="2">
    <source>
        <dbReference type="Google" id="ProtNLM"/>
    </source>
</evidence>
<protein>
    <recommendedName>
        <fullName evidence="2">Nucleotidyltransferase</fullName>
    </recommendedName>
</protein>
<reference evidence="1" key="1">
    <citation type="journal article" date="2015" name="Nature">
        <title>Complex archaea that bridge the gap between prokaryotes and eukaryotes.</title>
        <authorList>
            <person name="Spang A."/>
            <person name="Saw J.H."/>
            <person name="Jorgensen S.L."/>
            <person name="Zaremba-Niedzwiedzka K."/>
            <person name="Martijn J."/>
            <person name="Lind A.E."/>
            <person name="van Eijk R."/>
            <person name="Schleper C."/>
            <person name="Guy L."/>
            <person name="Ettema T.J."/>
        </authorList>
    </citation>
    <scope>NUCLEOTIDE SEQUENCE</scope>
</reference>
<name>A0A0F8WS71_9ZZZZ</name>
<dbReference type="AlphaFoldDB" id="A0A0F8WS71"/>
<accession>A0A0F8WS71</accession>
<gene>
    <name evidence="1" type="ORF">LCGC14_3033670</name>
</gene>
<feature type="non-terminal residue" evidence="1">
    <location>
        <position position="1"/>
    </location>
</feature>
<dbReference type="EMBL" id="LAZR01063444">
    <property type="protein sequence ID" value="KKK59508.1"/>
    <property type="molecule type" value="Genomic_DNA"/>
</dbReference>
<organism evidence="1">
    <name type="scientific">marine sediment metagenome</name>
    <dbReference type="NCBI Taxonomy" id="412755"/>
    <lineage>
        <taxon>unclassified sequences</taxon>
        <taxon>metagenomes</taxon>
        <taxon>ecological metagenomes</taxon>
    </lineage>
</organism>